<dbReference type="EMBL" id="DS268109">
    <property type="protein sequence ID" value="KMM66379.1"/>
    <property type="molecule type" value="Genomic_DNA"/>
</dbReference>
<name>A0A0J6FBP1_COCPO</name>
<reference evidence="1 2" key="1">
    <citation type="submission" date="2007-06" db="EMBL/GenBank/DDBJ databases">
        <title>The Genome Sequence of Coccidioides posadasii RMSCC_3488.</title>
        <authorList>
            <consortium name="Coccidioides Genome Resources Consortium"/>
            <consortium name="The Broad Institute Genome Sequencing Platform"/>
            <person name="Henn M.R."/>
            <person name="Sykes S."/>
            <person name="Young S."/>
            <person name="Jaffe D."/>
            <person name="Berlin A."/>
            <person name="Alvarez P."/>
            <person name="Butler J."/>
            <person name="Gnerre S."/>
            <person name="Grabherr M."/>
            <person name="Mauceli E."/>
            <person name="Brockman W."/>
            <person name="Kodira C."/>
            <person name="Alvarado L."/>
            <person name="Zeng Q."/>
            <person name="Crawford M."/>
            <person name="Antoine C."/>
            <person name="Devon K."/>
            <person name="Galgiani J."/>
            <person name="Orsborn K."/>
            <person name="Lewis M.L."/>
            <person name="Nusbaum C."/>
            <person name="Galagan J."/>
            <person name="Birren B."/>
        </authorList>
    </citation>
    <scope>NUCLEOTIDE SEQUENCE [LARGE SCALE GENOMIC DNA]</scope>
    <source>
        <strain evidence="1 2">RMSCC 3488</strain>
    </source>
</reference>
<sequence length="158" mass="17158">MGSASILERTLSSWNLAFDGNPGERQDWGQLIDKGTSKEMGIRERKNAARPALAPGVKAAPPTKKATPLVWPFKLTSPSYSVPQPQPIAGTDKSFVAGYHGGVTRSHTQPALTRRSVLTPPHSDIPRLFHEILHPSLFADGVSLPVILTFWLPDRSAS</sequence>
<accession>A0A0J6FBP1</accession>
<evidence type="ECO:0000313" key="2">
    <source>
        <dbReference type="Proteomes" id="UP000054567"/>
    </source>
</evidence>
<proteinExistence type="predicted"/>
<evidence type="ECO:0000313" key="1">
    <source>
        <dbReference type="EMBL" id="KMM66379.1"/>
    </source>
</evidence>
<dbReference type="AlphaFoldDB" id="A0A0J6FBP1"/>
<organism evidence="1 2">
    <name type="scientific">Coccidioides posadasii RMSCC 3488</name>
    <dbReference type="NCBI Taxonomy" id="454284"/>
    <lineage>
        <taxon>Eukaryota</taxon>
        <taxon>Fungi</taxon>
        <taxon>Dikarya</taxon>
        <taxon>Ascomycota</taxon>
        <taxon>Pezizomycotina</taxon>
        <taxon>Eurotiomycetes</taxon>
        <taxon>Eurotiomycetidae</taxon>
        <taxon>Onygenales</taxon>
        <taxon>Onygenaceae</taxon>
        <taxon>Coccidioides</taxon>
    </lineage>
</organism>
<protein>
    <submittedName>
        <fullName evidence="1">Uncharacterized protein</fullName>
    </submittedName>
</protein>
<reference evidence="2" key="3">
    <citation type="journal article" date="2010" name="Genome Res.">
        <title>Population genomic sequencing of Coccidioides fungi reveals recent hybridization and transposon control.</title>
        <authorList>
            <person name="Neafsey D.E."/>
            <person name="Barker B.M."/>
            <person name="Sharpton T.J."/>
            <person name="Stajich J.E."/>
            <person name="Park D.J."/>
            <person name="Whiston E."/>
            <person name="Hung C.-Y."/>
            <person name="McMahan C."/>
            <person name="White J."/>
            <person name="Sykes S."/>
            <person name="Heiman D."/>
            <person name="Young S."/>
            <person name="Zeng Q."/>
            <person name="Abouelleil A."/>
            <person name="Aftuck L."/>
            <person name="Bessette D."/>
            <person name="Brown A."/>
            <person name="FitzGerald M."/>
            <person name="Lui A."/>
            <person name="Macdonald J.P."/>
            <person name="Priest M."/>
            <person name="Orbach M.J."/>
            <person name="Galgiani J.N."/>
            <person name="Kirkland T.N."/>
            <person name="Cole G.T."/>
            <person name="Birren B.W."/>
            <person name="Henn M.R."/>
            <person name="Taylor J.W."/>
            <person name="Rounsley S.D."/>
        </authorList>
    </citation>
    <scope>NUCLEOTIDE SEQUENCE [LARGE SCALE GENOMIC DNA]</scope>
    <source>
        <strain evidence="2">RMSCC 3488</strain>
    </source>
</reference>
<reference evidence="2" key="2">
    <citation type="journal article" date="2009" name="Genome Res.">
        <title>Comparative genomic analyses of the human fungal pathogens Coccidioides and their relatives.</title>
        <authorList>
            <person name="Sharpton T.J."/>
            <person name="Stajich J.E."/>
            <person name="Rounsley S.D."/>
            <person name="Gardner M.J."/>
            <person name="Wortman J.R."/>
            <person name="Jordar V.S."/>
            <person name="Maiti R."/>
            <person name="Kodira C.D."/>
            <person name="Neafsey D.E."/>
            <person name="Zeng Q."/>
            <person name="Hung C.-Y."/>
            <person name="McMahan C."/>
            <person name="Muszewska A."/>
            <person name="Grynberg M."/>
            <person name="Mandel M.A."/>
            <person name="Kellner E.M."/>
            <person name="Barker B.M."/>
            <person name="Galgiani J.N."/>
            <person name="Orbach M.J."/>
            <person name="Kirkland T.N."/>
            <person name="Cole G.T."/>
            <person name="Henn M.R."/>
            <person name="Birren B.W."/>
            <person name="Taylor J.W."/>
        </authorList>
    </citation>
    <scope>NUCLEOTIDE SEQUENCE [LARGE SCALE GENOMIC DNA]</scope>
    <source>
        <strain evidence="2">RMSCC 3488</strain>
    </source>
</reference>
<gene>
    <name evidence="1" type="ORF">CPAG_02718</name>
</gene>
<dbReference type="VEuPathDB" id="FungiDB:CPAG_02718"/>
<dbReference type="Proteomes" id="UP000054567">
    <property type="component" value="Unassembled WGS sequence"/>
</dbReference>